<protein>
    <recommendedName>
        <fullName evidence="2">WxL domain-containing protein</fullName>
    </recommendedName>
</protein>
<name>A0A1E5GB74_9ENTE</name>
<evidence type="ECO:0000256" key="1">
    <source>
        <dbReference type="SAM" id="SignalP"/>
    </source>
</evidence>
<dbReference type="InterPro" id="IPR027994">
    <property type="entry name" value="WxL_dom"/>
</dbReference>
<gene>
    <name evidence="3" type="ORF">BCR21_14250</name>
</gene>
<evidence type="ECO:0000313" key="3">
    <source>
        <dbReference type="EMBL" id="OEG09510.1"/>
    </source>
</evidence>
<dbReference type="AlphaFoldDB" id="A0A1E5GB74"/>
<dbReference type="Proteomes" id="UP000094068">
    <property type="component" value="Unassembled WGS sequence"/>
</dbReference>
<feature type="domain" description="WxL" evidence="2">
    <location>
        <begin position="27"/>
        <end position="208"/>
    </location>
</feature>
<dbReference type="Pfam" id="PF13731">
    <property type="entry name" value="WxL"/>
    <property type="match status" value="1"/>
</dbReference>
<feature type="chain" id="PRO_5009177240" description="WxL domain-containing protein" evidence="1">
    <location>
        <begin position="26"/>
        <end position="209"/>
    </location>
</feature>
<reference evidence="4" key="1">
    <citation type="submission" date="2016-09" db="EMBL/GenBank/DDBJ databases">
        <authorList>
            <person name="Gulvik C.A."/>
        </authorList>
    </citation>
    <scope>NUCLEOTIDE SEQUENCE [LARGE SCALE GENOMIC DNA]</scope>
    <source>
        <strain evidence="4">DSM 23328</strain>
    </source>
</reference>
<dbReference type="EMBL" id="MIJZ01000016">
    <property type="protein sequence ID" value="OEG09510.1"/>
    <property type="molecule type" value="Genomic_DNA"/>
</dbReference>
<keyword evidence="1" id="KW-0732">Signal</keyword>
<proteinExistence type="predicted"/>
<evidence type="ECO:0000313" key="4">
    <source>
        <dbReference type="Proteomes" id="UP000094068"/>
    </source>
</evidence>
<keyword evidence="4" id="KW-1185">Reference proteome</keyword>
<accession>A0A1E5GB74</accession>
<dbReference type="OrthoDB" id="2356942at2"/>
<feature type="signal peptide" evidence="1">
    <location>
        <begin position="1"/>
        <end position="25"/>
    </location>
</feature>
<dbReference type="RefSeq" id="WP_069647188.1">
    <property type="nucleotide sequence ID" value="NZ_MIJZ01000016.1"/>
</dbReference>
<dbReference type="STRING" id="903984.BCR21_14250"/>
<organism evidence="3 4">
    <name type="scientific">Enterococcus ureasiticus</name>
    <dbReference type="NCBI Taxonomy" id="903984"/>
    <lineage>
        <taxon>Bacteria</taxon>
        <taxon>Bacillati</taxon>
        <taxon>Bacillota</taxon>
        <taxon>Bacilli</taxon>
        <taxon>Lactobacillales</taxon>
        <taxon>Enterococcaceae</taxon>
        <taxon>Enterococcus</taxon>
    </lineage>
</organism>
<evidence type="ECO:0000259" key="2">
    <source>
        <dbReference type="Pfam" id="PF13731"/>
    </source>
</evidence>
<sequence>MKAIKTTACLALMVSATAIATPAFAEQASTAASKANVEIIAGDDTNEIIDPIDPPTGNKGPLVIDAASSFQFGKIKLGTLKKDAEVPEGKQLGIQVTDKRGTGAGWTLLASITEFENADKTKTLKGSVKIPAGKVNTSASDSSKAAVASEITLNSTAGTVFSATKDNGMGSWSDLFEGNGQKVELSVPSDAYVAAYEATINWSLQDAPK</sequence>
<comment type="caution">
    <text evidence="3">The sequence shown here is derived from an EMBL/GenBank/DDBJ whole genome shotgun (WGS) entry which is preliminary data.</text>
</comment>